<gene>
    <name evidence="6 8" type="primary">ruvA</name>
    <name evidence="8" type="ORF">NQ491_09740</name>
</gene>
<comment type="subcellular location">
    <subcellularLocation>
        <location evidence="6">Cytoplasm</location>
    </subcellularLocation>
</comment>
<feature type="domain" description="Helix-hairpin-helix DNA-binding motif class 1" evidence="7">
    <location>
        <begin position="72"/>
        <end position="91"/>
    </location>
</feature>
<comment type="subunit">
    <text evidence="6">Homotetramer. Forms an RuvA(8)-RuvB(12)-Holliday junction (HJ) complex. HJ DNA is sandwiched between 2 RuvA tetramers; dsDNA enters through RuvA and exits via RuvB. An RuvB hexamer assembles on each DNA strand where it exits the tetramer. Each RuvB hexamer is contacted by two RuvA subunits (via domain III) on 2 adjacent RuvB subunits; this complex drives branch migration. In the full resolvosome a probable DNA-RuvA(4)-RuvB(12)-RuvC(2) complex forms which resolves the HJ.</text>
</comment>
<dbReference type="InterPro" id="IPR013849">
    <property type="entry name" value="DNA_helicase_Holl-junc_RuvA_I"/>
</dbReference>
<keyword evidence="1 6" id="KW-0963">Cytoplasm</keyword>
<accession>A0ABY5UY91</accession>
<keyword evidence="9" id="KW-1185">Reference proteome</keyword>
<comment type="domain">
    <text evidence="6">Has three domains with a flexible linker between the domains II and III and assumes an 'L' shape. Domain III is highly mobile and contacts RuvB.</text>
</comment>
<dbReference type="Pfam" id="PF14520">
    <property type="entry name" value="HHH_5"/>
    <property type="match status" value="1"/>
</dbReference>
<evidence type="ECO:0000256" key="6">
    <source>
        <dbReference type="HAMAP-Rule" id="MF_00031"/>
    </source>
</evidence>
<dbReference type="GeneID" id="82892016"/>
<comment type="function">
    <text evidence="6">The RuvA-RuvB-RuvC complex processes Holliday junction (HJ) DNA during genetic recombination and DNA repair, while the RuvA-RuvB complex plays an important role in the rescue of blocked DNA replication forks via replication fork reversal (RFR). RuvA specifically binds to HJ cruciform DNA, conferring on it an open structure. The RuvB hexamer acts as an ATP-dependent pump, pulling dsDNA into and through the RuvAB complex. HJ branch migration allows RuvC to scan DNA until it finds its consensus sequence, where it cleaves and resolves the cruciform DNA.</text>
</comment>
<dbReference type="SUPFAM" id="SSF47781">
    <property type="entry name" value="RuvA domain 2-like"/>
    <property type="match status" value="1"/>
</dbReference>
<evidence type="ECO:0000256" key="3">
    <source>
        <dbReference type="ARBA" id="ARBA00023125"/>
    </source>
</evidence>
<dbReference type="Pfam" id="PF01330">
    <property type="entry name" value="RuvA_N"/>
    <property type="match status" value="1"/>
</dbReference>
<dbReference type="InterPro" id="IPR036267">
    <property type="entry name" value="RuvA_C_sf"/>
</dbReference>
<dbReference type="NCBIfam" id="TIGR00084">
    <property type="entry name" value="ruvA"/>
    <property type="match status" value="1"/>
</dbReference>
<dbReference type="CDD" id="cd14332">
    <property type="entry name" value="UBA_RuvA_C"/>
    <property type="match status" value="1"/>
</dbReference>
<organism evidence="8 9">
    <name type="scientific">Alistipes ihumii AP11</name>
    <dbReference type="NCBI Taxonomy" id="1211813"/>
    <lineage>
        <taxon>Bacteria</taxon>
        <taxon>Pseudomonadati</taxon>
        <taxon>Bacteroidota</taxon>
        <taxon>Bacteroidia</taxon>
        <taxon>Bacteroidales</taxon>
        <taxon>Rikenellaceae</taxon>
        <taxon>Alistipes</taxon>
    </lineage>
</organism>
<keyword evidence="5 6" id="KW-0234">DNA repair</keyword>
<evidence type="ECO:0000256" key="5">
    <source>
        <dbReference type="ARBA" id="ARBA00023204"/>
    </source>
</evidence>
<dbReference type="GO" id="GO:0016787">
    <property type="term" value="F:hydrolase activity"/>
    <property type="evidence" value="ECO:0007669"/>
    <property type="project" value="UniProtKB-KW"/>
</dbReference>
<feature type="domain" description="Helix-hairpin-helix DNA-binding motif class 1" evidence="7">
    <location>
        <begin position="107"/>
        <end position="126"/>
    </location>
</feature>
<evidence type="ECO:0000256" key="4">
    <source>
        <dbReference type="ARBA" id="ARBA00023172"/>
    </source>
</evidence>
<proteinExistence type="inferred from homology"/>
<comment type="similarity">
    <text evidence="6">Belongs to the RuvA family.</text>
</comment>
<protein>
    <recommendedName>
        <fullName evidence="6">Holliday junction branch migration complex subunit RuvA</fullName>
    </recommendedName>
</protein>
<keyword evidence="2 6" id="KW-0227">DNA damage</keyword>
<dbReference type="Gene3D" id="2.40.50.140">
    <property type="entry name" value="Nucleic acid-binding proteins"/>
    <property type="match status" value="1"/>
</dbReference>
<name>A0ABY5UY91_9BACT</name>
<dbReference type="InterPro" id="IPR011114">
    <property type="entry name" value="RuvA_C"/>
</dbReference>
<dbReference type="Gene3D" id="1.10.150.20">
    <property type="entry name" value="5' to 3' exonuclease, C-terminal subdomain"/>
    <property type="match status" value="1"/>
</dbReference>
<dbReference type="HAMAP" id="MF_00031">
    <property type="entry name" value="DNA_HJ_migration_RuvA"/>
    <property type="match status" value="1"/>
</dbReference>
<evidence type="ECO:0000256" key="1">
    <source>
        <dbReference type="ARBA" id="ARBA00022490"/>
    </source>
</evidence>
<evidence type="ECO:0000256" key="2">
    <source>
        <dbReference type="ARBA" id="ARBA00022763"/>
    </source>
</evidence>
<keyword evidence="3 6" id="KW-0238">DNA-binding</keyword>
<dbReference type="SUPFAM" id="SSF46929">
    <property type="entry name" value="DNA helicase RuvA subunit, C-terminal domain"/>
    <property type="match status" value="1"/>
</dbReference>
<dbReference type="SUPFAM" id="SSF50249">
    <property type="entry name" value="Nucleic acid-binding proteins"/>
    <property type="match status" value="1"/>
</dbReference>
<evidence type="ECO:0000259" key="7">
    <source>
        <dbReference type="SMART" id="SM00278"/>
    </source>
</evidence>
<dbReference type="GO" id="GO:0003678">
    <property type="term" value="F:DNA helicase activity"/>
    <property type="evidence" value="ECO:0007669"/>
    <property type="project" value="UniProtKB-EC"/>
</dbReference>
<sequence>MYEYVTGRVETLSPTAAVLEAGGIGYWLNISLQTFSQIGDRAEVRLYTHFVVREDAQVLYGFFSREERDIFRALLGVSGVGGNTARMILSAFTADEVRTIIAAGQADVLKSVKGLGIKTAQKIIVELRDKIGAVCPANEALPLRQAADGTFDEALSALTMLGFARQASEKVLRALRKEMPAATVEELVRQALKRL</sequence>
<dbReference type="Pfam" id="PF07499">
    <property type="entry name" value="RuvA_C"/>
    <property type="match status" value="1"/>
</dbReference>
<keyword evidence="8" id="KW-0378">Hydrolase</keyword>
<dbReference type="InterPro" id="IPR010994">
    <property type="entry name" value="RuvA_2-like"/>
</dbReference>
<feature type="region of interest" description="Domain III" evidence="6">
    <location>
        <begin position="151"/>
        <end position="195"/>
    </location>
</feature>
<keyword evidence="4 6" id="KW-0233">DNA recombination</keyword>
<dbReference type="RefSeq" id="WP_019245755.1">
    <property type="nucleotide sequence ID" value="NZ_CAPH01000009.1"/>
</dbReference>
<dbReference type="InterPro" id="IPR012340">
    <property type="entry name" value="NA-bd_OB-fold"/>
</dbReference>
<evidence type="ECO:0000313" key="9">
    <source>
        <dbReference type="Proteomes" id="UP001059295"/>
    </source>
</evidence>
<evidence type="ECO:0000313" key="8">
    <source>
        <dbReference type="EMBL" id="UWN56923.1"/>
    </source>
</evidence>
<dbReference type="InterPro" id="IPR003583">
    <property type="entry name" value="Hlx-hairpin-Hlx_DNA-bd_motif"/>
</dbReference>
<dbReference type="Gene3D" id="1.10.8.10">
    <property type="entry name" value="DNA helicase RuvA subunit, C-terminal domain"/>
    <property type="match status" value="1"/>
</dbReference>
<reference evidence="8" key="1">
    <citation type="journal article" date="2022" name="Cell">
        <title>Design, construction, and in vivo augmentation of a complex gut microbiome.</title>
        <authorList>
            <person name="Cheng A.G."/>
            <person name="Ho P.Y."/>
            <person name="Aranda-Diaz A."/>
            <person name="Jain S."/>
            <person name="Yu F.B."/>
            <person name="Meng X."/>
            <person name="Wang M."/>
            <person name="Iakiviak M."/>
            <person name="Nagashima K."/>
            <person name="Zhao A."/>
            <person name="Murugkar P."/>
            <person name="Patil A."/>
            <person name="Atabakhsh K."/>
            <person name="Weakley A."/>
            <person name="Yan J."/>
            <person name="Brumbaugh A.R."/>
            <person name="Higginbottom S."/>
            <person name="Dimas A."/>
            <person name="Shiver A.L."/>
            <person name="Deutschbauer A."/>
            <person name="Neff N."/>
            <person name="Sonnenburg J.L."/>
            <person name="Huang K.C."/>
            <person name="Fischbach M.A."/>
        </authorList>
    </citation>
    <scope>NUCLEOTIDE SEQUENCE</scope>
    <source>
        <strain evidence="8">AP11</strain>
    </source>
</reference>
<dbReference type="EMBL" id="CP102294">
    <property type="protein sequence ID" value="UWN56923.1"/>
    <property type="molecule type" value="Genomic_DNA"/>
</dbReference>
<dbReference type="SMART" id="SM00278">
    <property type="entry name" value="HhH1"/>
    <property type="match status" value="2"/>
</dbReference>
<dbReference type="Proteomes" id="UP001059295">
    <property type="component" value="Chromosome"/>
</dbReference>
<comment type="caution">
    <text evidence="6">Lacks conserved residue(s) required for the propagation of feature annotation.</text>
</comment>
<dbReference type="InterPro" id="IPR000085">
    <property type="entry name" value="RuvA"/>
</dbReference>